<dbReference type="InterPro" id="IPR013785">
    <property type="entry name" value="Aldolase_TIM"/>
</dbReference>
<dbReference type="GO" id="GO:0004425">
    <property type="term" value="F:indole-3-glycerol-phosphate synthase activity"/>
    <property type="evidence" value="ECO:0007669"/>
    <property type="project" value="UniProtKB-UniRule"/>
</dbReference>
<dbReference type="FunFam" id="3.20.20.70:FF:000024">
    <property type="entry name" value="Indole-3-glycerol phosphate synthase"/>
    <property type="match status" value="1"/>
</dbReference>
<evidence type="ECO:0000256" key="4">
    <source>
        <dbReference type="ARBA" id="ARBA00022605"/>
    </source>
</evidence>
<dbReference type="EC" id="4.1.1.48" evidence="9"/>
<gene>
    <name evidence="9" type="primary">trpC</name>
    <name evidence="11" type="ORF">EDC19_0643</name>
</gene>
<dbReference type="GO" id="GO:0004640">
    <property type="term" value="F:phosphoribosylanthranilate isomerase activity"/>
    <property type="evidence" value="ECO:0007669"/>
    <property type="project" value="TreeGrafter"/>
</dbReference>
<dbReference type="RefSeq" id="WP_132280418.1">
    <property type="nucleotide sequence ID" value="NZ_SMGQ01000011.1"/>
</dbReference>
<keyword evidence="12" id="KW-1185">Reference proteome</keyword>
<reference evidence="11 12" key="1">
    <citation type="submission" date="2019-03" db="EMBL/GenBank/DDBJ databases">
        <title>Genomic Encyclopedia of Type Strains, Phase IV (KMG-IV): sequencing the most valuable type-strain genomes for metagenomic binning, comparative biology and taxonomic classification.</title>
        <authorList>
            <person name="Goeker M."/>
        </authorList>
    </citation>
    <scope>NUCLEOTIDE SEQUENCE [LARGE SCALE GENOMIC DNA]</scope>
    <source>
        <strain evidence="11 12">DSM 24176</strain>
    </source>
</reference>
<dbReference type="InterPro" id="IPR013798">
    <property type="entry name" value="Indole-3-glycerol_P_synth_dom"/>
</dbReference>
<comment type="pathway">
    <text evidence="2 9">Amino-acid biosynthesis; L-tryptophan biosynthesis; L-tryptophan from chorismate: step 4/5.</text>
</comment>
<dbReference type="PANTHER" id="PTHR22854:SF2">
    <property type="entry name" value="INDOLE-3-GLYCEROL-PHOSPHATE SYNTHASE"/>
    <property type="match status" value="1"/>
</dbReference>
<comment type="caution">
    <text evidence="11">The sequence shown here is derived from an EMBL/GenBank/DDBJ whole genome shotgun (WGS) entry which is preliminary data.</text>
</comment>
<dbReference type="UniPathway" id="UPA00035">
    <property type="reaction ID" value="UER00043"/>
</dbReference>
<feature type="domain" description="Indole-3-glycerol phosphate synthase" evidence="10">
    <location>
        <begin position="3"/>
        <end position="254"/>
    </location>
</feature>
<dbReference type="Gene3D" id="3.20.20.70">
    <property type="entry name" value="Aldolase class I"/>
    <property type="match status" value="1"/>
</dbReference>
<dbReference type="InterPro" id="IPR045186">
    <property type="entry name" value="Indole-3-glycerol_P_synth"/>
</dbReference>
<dbReference type="Proteomes" id="UP000294545">
    <property type="component" value="Unassembled WGS sequence"/>
</dbReference>
<comment type="catalytic activity">
    <reaction evidence="1 9">
        <text>1-(2-carboxyphenylamino)-1-deoxy-D-ribulose 5-phosphate + H(+) = (1S,2R)-1-C-(indol-3-yl)glycerol 3-phosphate + CO2 + H2O</text>
        <dbReference type="Rhea" id="RHEA:23476"/>
        <dbReference type="ChEBI" id="CHEBI:15377"/>
        <dbReference type="ChEBI" id="CHEBI:15378"/>
        <dbReference type="ChEBI" id="CHEBI:16526"/>
        <dbReference type="ChEBI" id="CHEBI:58613"/>
        <dbReference type="ChEBI" id="CHEBI:58866"/>
        <dbReference type="EC" id="4.1.1.48"/>
    </reaction>
</comment>
<accession>A0A4R1N2J4</accession>
<proteinExistence type="inferred from homology"/>
<evidence type="ECO:0000313" key="12">
    <source>
        <dbReference type="Proteomes" id="UP000294545"/>
    </source>
</evidence>
<protein>
    <recommendedName>
        <fullName evidence="9">Indole-3-glycerol phosphate synthase</fullName>
        <shortName evidence="9">IGPS</shortName>
        <ecNumber evidence="9">4.1.1.48</ecNumber>
    </recommendedName>
</protein>
<organism evidence="11 12">
    <name type="scientific">Natranaerovirga hydrolytica</name>
    <dbReference type="NCBI Taxonomy" id="680378"/>
    <lineage>
        <taxon>Bacteria</taxon>
        <taxon>Bacillati</taxon>
        <taxon>Bacillota</taxon>
        <taxon>Clostridia</taxon>
        <taxon>Lachnospirales</taxon>
        <taxon>Natranaerovirgaceae</taxon>
        <taxon>Natranaerovirga</taxon>
    </lineage>
</organism>
<dbReference type="GO" id="GO:0000162">
    <property type="term" value="P:L-tryptophan biosynthetic process"/>
    <property type="evidence" value="ECO:0007669"/>
    <property type="project" value="UniProtKB-UniRule"/>
</dbReference>
<dbReference type="OrthoDB" id="9804217at2"/>
<sequence length="261" mass="29720">MILDEIIGKKKIRLEAVKKAKPLELIKEKAIAMEMDLENTFYHAISQQGLSVIGEIKKASPSTGDLDVMLSLDQRINQYDQSVDAISVLTEEDYFKGSVEIFKEVRHKTQKPLLRKDFIIDAYQIYEAKVIGADAILLIATALKEDDLIMLCALARTLNLEVLMEVHNKEDLEKALKTNARIIGINNRNLKDFSIDLTTTRELVPFIPSDRLVISESGIKDEKDISDLKEIKVDGILVGRTLMEMEHPKQTVKEWKQYFDS</sequence>
<keyword evidence="6 9" id="KW-0822">Tryptophan biosynthesis</keyword>
<evidence type="ECO:0000256" key="8">
    <source>
        <dbReference type="ARBA" id="ARBA00023239"/>
    </source>
</evidence>
<evidence type="ECO:0000313" key="11">
    <source>
        <dbReference type="EMBL" id="TCK98224.1"/>
    </source>
</evidence>
<dbReference type="InterPro" id="IPR001468">
    <property type="entry name" value="Indole-3-GlycerolPSynthase_CS"/>
</dbReference>
<dbReference type="AlphaFoldDB" id="A0A4R1N2J4"/>
<evidence type="ECO:0000256" key="7">
    <source>
        <dbReference type="ARBA" id="ARBA00023141"/>
    </source>
</evidence>
<dbReference type="CDD" id="cd00331">
    <property type="entry name" value="IGPS"/>
    <property type="match status" value="1"/>
</dbReference>
<dbReference type="NCBIfam" id="NF001377">
    <property type="entry name" value="PRK00278.2-4"/>
    <property type="match status" value="1"/>
</dbReference>
<keyword evidence="7 9" id="KW-0057">Aromatic amino acid biosynthesis</keyword>
<evidence type="ECO:0000256" key="6">
    <source>
        <dbReference type="ARBA" id="ARBA00022822"/>
    </source>
</evidence>
<dbReference type="PROSITE" id="PS00614">
    <property type="entry name" value="IGPS"/>
    <property type="match status" value="1"/>
</dbReference>
<keyword evidence="8 9" id="KW-0456">Lyase</keyword>
<dbReference type="HAMAP" id="MF_00134_B">
    <property type="entry name" value="IGPS_B"/>
    <property type="match status" value="1"/>
</dbReference>
<dbReference type="SUPFAM" id="SSF51366">
    <property type="entry name" value="Ribulose-phoshate binding barrel"/>
    <property type="match status" value="1"/>
</dbReference>
<evidence type="ECO:0000256" key="3">
    <source>
        <dbReference type="ARBA" id="ARBA00008737"/>
    </source>
</evidence>
<evidence type="ECO:0000256" key="2">
    <source>
        <dbReference type="ARBA" id="ARBA00004696"/>
    </source>
</evidence>
<evidence type="ECO:0000256" key="9">
    <source>
        <dbReference type="HAMAP-Rule" id="MF_00134"/>
    </source>
</evidence>
<evidence type="ECO:0000256" key="5">
    <source>
        <dbReference type="ARBA" id="ARBA00022793"/>
    </source>
</evidence>
<evidence type="ECO:0000256" key="1">
    <source>
        <dbReference type="ARBA" id="ARBA00001633"/>
    </source>
</evidence>
<name>A0A4R1N2J4_9FIRM</name>
<keyword evidence="4 9" id="KW-0028">Amino-acid biosynthesis</keyword>
<dbReference type="PANTHER" id="PTHR22854">
    <property type="entry name" value="TRYPTOPHAN BIOSYNTHESIS PROTEIN"/>
    <property type="match status" value="1"/>
</dbReference>
<evidence type="ECO:0000259" key="10">
    <source>
        <dbReference type="Pfam" id="PF00218"/>
    </source>
</evidence>
<dbReference type="EMBL" id="SMGQ01000011">
    <property type="protein sequence ID" value="TCK98224.1"/>
    <property type="molecule type" value="Genomic_DNA"/>
</dbReference>
<comment type="similarity">
    <text evidence="3 9">Belongs to the TrpC family.</text>
</comment>
<dbReference type="Pfam" id="PF00218">
    <property type="entry name" value="IGPS"/>
    <property type="match status" value="1"/>
</dbReference>
<dbReference type="InterPro" id="IPR011060">
    <property type="entry name" value="RibuloseP-bd_barrel"/>
</dbReference>
<keyword evidence="5 9" id="KW-0210">Decarboxylase</keyword>